<dbReference type="NCBIfam" id="TIGR03023">
    <property type="entry name" value="WcaJ_sugtrans"/>
    <property type="match status" value="1"/>
</dbReference>
<evidence type="ECO:0000256" key="7">
    <source>
        <dbReference type="SAM" id="Phobius"/>
    </source>
</evidence>
<dbReference type="InterPro" id="IPR017475">
    <property type="entry name" value="EPS_sugar_tfrase"/>
</dbReference>
<keyword evidence="3 9" id="KW-0808">Transferase</keyword>
<evidence type="ECO:0000256" key="4">
    <source>
        <dbReference type="ARBA" id="ARBA00022692"/>
    </source>
</evidence>
<dbReference type="NCBIfam" id="TIGR03025">
    <property type="entry name" value="EPS_sugtrans"/>
    <property type="match status" value="1"/>
</dbReference>
<feature type="transmembrane region" description="Helical" evidence="7">
    <location>
        <begin position="267"/>
        <end position="291"/>
    </location>
</feature>
<feature type="transmembrane region" description="Helical" evidence="7">
    <location>
        <begin position="12"/>
        <end position="33"/>
    </location>
</feature>
<feature type="transmembrane region" description="Helical" evidence="7">
    <location>
        <begin position="39"/>
        <end position="59"/>
    </location>
</feature>
<dbReference type="AlphaFoldDB" id="A0AAU7EIR9"/>
<dbReference type="EC" id="2.7.8.31" evidence="9"/>
<dbReference type="GO" id="GO:0089702">
    <property type="term" value="F:undecaprenyl-phosphate glucose phosphotransferase activity"/>
    <property type="evidence" value="ECO:0007669"/>
    <property type="project" value="UniProtKB-EC"/>
</dbReference>
<dbReference type="Pfam" id="PF02397">
    <property type="entry name" value="Bac_transf"/>
    <property type="match status" value="1"/>
</dbReference>
<dbReference type="Pfam" id="PF13727">
    <property type="entry name" value="CoA_binding_3"/>
    <property type="match status" value="1"/>
</dbReference>
<dbReference type="GO" id="GO:0016020">
    <property type="term" value="C:membrane"/>
    <property type="evidence" value="ECO:0007669"/>
    <property type="project" value="UniProtKB-SubCell"/>
</dbReference>
<evidence type="ECO:0000256" key="6">
    <source>
        <dbReference type="ARBA" id="ARBA00023136"/>
    </source>
</evidence>
<feature type="transmembrane region" description="Helical" evidence="7">
    <location>
        <begin position="71"/>
        <end position="92"/>
    </location>
</feature>
<dbReference type="Gene3D" id="3.40.50.720">
    <property type="entry name" value="NAD(P)-binding Rossmann-like Domain"/>
    <property type="match status" value="1"/>
</dbReference>
<protein>
    <submittedName>
        <fullName evidence="9">Undecaprenyl-phosphate glucose phosphotransferase</fullName>
        <ecNumber evidence="9">2.7.8.31</ecNumber>
    </submittedName>
</protein>
<keyword evidence="5 7" id="KW-1133">Transmembrane helix</keyword>
<dbReference type="EMBL" id="CP155618">
    <property type="protein sequence ID" value="XBL14917.1"/>
    <property type="molecule type" value="Genomic_DNA"/>
</dbReference>
<dbReference type="PANTHER" id="PTHR30576:SF0">
    <property type="entry name" value="UNDECAPRENYL-PHOSPHATE N-ACETYLGALACTOSAMINYL 1-PHOSPHATE TRANSFERASE-RELATED"/>
    <property type="match status" value="1"/>
</dbReference>
<proteinExistence type="inferred from homology"/>
<keyword evidence="6 7" id="KW-0472">Membrane</keyword>
<comment type="similarity">
    <text evidence="2">Belongs to the bacterial sugar transferase family.</text>
</comment>
<accession>A0AAU7EIR9</accession>
<reference evidence="9" key="1">
    <citation type="submission" date="2024-04" db="EMBL/GenBank/DDBJ databases">
        <title>Mariniflexile litorale, isolated from the shallow sediments of the Sea of Japan.</title>
        <authorList>
            <person name="Romanenko L."/>
            <person name="Isaeva M."/>
        </authorList>
    </citation>
    <scope>NUCLEOTIDE SEQUENCE [LARGE SCALE GENOMIC DNA]</scope>
    <source>
        <strain evidence="9">KMM 9835</strain>
    </source>
</reference>
<feature type="transmembrane region" description="Helical" evidence="7">
    <location>
        <begin position="98"/>
        <end position="120"/>
    </location>
</feature>
<evidence type="ECO:0000256" key="1">
    <source>
        <dbReference type="ARBA" id="ARBA00004141"/>
    </source>
</evidence>
<comment type="subcellular location">
    <subcellularLocation>
        <location evidence="1">Membrane</location>
        <topology evidence="1">Multi-pass membrane protein</topology>
    </subcellularLocation>
</comment>
<gene>
    <name evidence="9" type="ORF">QLS71_002620</name>
</gene>
<name>A0AAU7EIR9_9FLAO</name>
<dbReference type="KEGG" id="mlil:QLS71_002620"/>
<sequence>MNTSNNKLIPALSILDNFIVAISSYLLISYYSNSIIQKMSFIFIILFIWNLIAINLKLYKTYFYNNFKGKLKSLLKVFILFSGFVFTLGIFLNTQLNFNILIVTFLCVCFTLKIISNYLVIKYARYFRKKGFNLKRSIVVGNGDNIFKLLNYFKDNLDAGYQVIGFIDPNNSKNKNSKNFEDLEKFIIDNPNLDEVIVALPNESSREIKQTIEVCNYHGIRAKYIPDYSFLDDLKSNVEVEMYNDIPVINLRQNSLDKQVYLIYKRIFDVLFSFVVLFLLSPLFIIVAILIKMDSKGPVLYKPIRIGRNGREFEMYKFRSMKENDSVRGGKSSTKLNDSRITKMGAIIRKTSIDELPQFLNVFLGQMSVVGPRPHRGYLNKELQNQVKNYMLRHYLKPGITGWAQVNGWRGPTDTIEQKTNRTIFDLYYVENWSFWFDIQIIWLTIFGKKTHNSAF</sequence>
<dbReference type="PANTHER" id="PTHR30576">
    <property type="entry name" value="COLANIC BIOSYNTHESIS UDP-GLUCOSE LIPID CARRIER TRANSFERASE"/>
    <property type="match status" value="1"/>
</dbReference>
<evidence type="ECO:0000256" key="3">
    <source>
        <dbReference type="ARBA" id="ARBA00022679"/>
    </source>
</evidence>
<evidence type="ECO:0000313" key="9">
    <source>
        <dbReference type="EMBL" id="XBL14917.1"/>
    </source>
</evidence>
<evidence type="ECO:0000256" key="5">
    <source>
        <dbReference type="ARBA" id="ARBA00022989"/>
    </source>
</evidence>
<keyword evidence="10" id="KW-1185">Reference proteome</keyword>
<evidence type="ECO:0000313" key="10">
    <source>
        <dbReference type="Proteomes" id="UP001224325"/>
    </source>
</evidence>
<dbReference type="InterPro" id="IPR017473">
    <property type="entry name" value="Undecaprenyl-P_gluc_Ptfrase"/>
</dbReference>
<evidence type="ECO:0000259" key="8">
    <source>
        <dbReference type="Pfam" id="PF02397"/>
    </source>
</evidence>
<evidence type="ECO:0000256" key="2">
    <source>
        <dbReference type="ARBA" id="ARBA00006464"/>
    </source>
</evidence>
<dbReference type="RefSeq" id="WP_308990362.1">
    <property type="nucleotide sequence ID" value="NZ_CP155618.1"/>
</dbReference>
<organism evidence="9 10">
    <name type="scientific">Mariniflexile litorale</name>
    <dbReference type="NCBI Taxonomy" id="3045158"/>
    <lineage>
        <taxon>Bacteria</taxon>
        <taxon>Pseudomonadati</taxon>
        <taxon>Bacteroidota</taxon>
        <taxon>Flavobacteriia</taxon>
        <taxon>Flavobacteriales</taxon>
        <taxon>Flavobacteriaceae</taxon>
        <taxon>Mariniflexile</taxon>
    </lineage>
</organism>
<dbReference type="Proteomes" id="UP001224325">
    <property type="component" value="Chromosome"/>
</dbReference>
<feature type="domain" description="Bacterial sugar transferase" evidence="8">
    <location>
        <begin position="265"/>
        <end position="447"/>
    </location>
</feature>
<dbReference type="InterPro" id="IPR003362">
    <property type="entry name" value="Bact_transf"/>
</dbReference>
<keyword evidence="4 7" id="KW-0812">Transmembrane</keyword>